<feature type="compositionally biased region" description="Basic residues" evidence="1">
    <location>
        <begin position="84"/>
        <end position="94"/>
    </location>
</feature>
<evidence type="ECO:0000313" key="3">
    <source>
        <dbReference type="Proteomes" id="UP001165289"/>
    </source>
</evidence>
<feature type="region of interest" description="Disordered" evidence="1">
    <location>
        <begin position="65"/>
        <end position="94"/>
    </location>
</feature>
<proteinExistence type="predicted"/>
<comment type="caution">
    <text evidence="2">The sequence shown here is derived from an EMBL/GenBank/DDBJ whole genome shotgun (WGS) entry which is preliminary data.</text>
</comment>
<feature type="compositionally biased region" description="Polar residues" evidence="1">
    <location>
        <begin position="7"/>
        <end position="21"/>
    </location>
</feature>
<organism evidence="2 3">
    <name type="scientific">Oopsacas minuta</name>
    <dbReference type="NCBI Taxonomy" id="111878"/>
    <lineage>
        <taxon>Eukaryota</taxon>
        <taxon>Metazoa</taxon>
        <taxon>Porifera</taxon>
        <taxon>Hexactinellida</taxon>
        <taxon>Hexasterophora</taxon>
        <taxon>Lyssacinosida</taxon>
        <taxon>Leucopsacidae</taxon>
        <taxon>Oopsacas</taxon>
    </lineage>
</organism>
<gene>
    <name evidence="2" type="ORF">LOD99_4777</name>
</gene>
<evidence type="ECO:0000313" key="2">
    <source>
        <dbReference type="EMBL" id="KAI6651898.1"/>
    </source>
</evidence>
<feature type="region of interest" description="Disordered" evidence="1">
    <location>
        <begin position="1"/>
        <end position="21"/>
    </location>
</feature>
<accession>A0AAV7JSE6</accession>
<reference evidence="2 3" key="1">
    <citation type="journal article" date="2023" name="BMC Biol.">
        <title>The compact genome of the sponge Oopsacas minuta (Hexactinellida) is lacking key metazoan core genes.</title>
        <authorList>
            <person name="Santini S."/>
            <person name="Schenkelaars Q."/>
            <person name="Jourda C."/>
            <person name="Duchesne M."/>
            <person name="Belahbib H."/>
            <person name="Rocher C."/>
            <person name="Selva M."/>
            <person name="Riesgo A."/>
            <person name="Vervoort M."/>
            <person name="Leys S.P."/>
            <person name="Kodjabachian L."/>
            <person name="Le Bivic A."/>
            <person name="Borchiellini C."/>
            <person name="Claverie J.M."/>
            <person name="Renard E."/>
        </authorList>
    </citation>
    <scope>NUCLEOTIDE SEQUENCE [LARGE SCALE GENOMIC DNA]</scope>
    <source>
        <strain evidence="2">SPO-2</strain>
    </source>
</reference>
<dbReference type="AlphaFoldDB" id="A0AAV7JSE6"/>
<sequence length="94" mass="10869">MSKLDSQETIIESSNTTKLNQSNFDQHIYDTGDKFEGYLPSLHLTDHHEDEDTHTVQADIPMNLGLTDNSKIDEPNSLFDRYDQRKKKQLLSDD</sequence>
<protein>
    <submittedName>
        <fullName evidence="2">Uncharacterized protein</fullName>
    </submittedName>
</protein>
<name>A0AAV7JSE6_9METZ</name>
<dbReference type="EMBL" id="JAKMXF010000301">
    <property type="protein sequence ID" value="KAI6651898.1"/>
    <property type="molecule type" value="Genomic_DNA"/>
</dbReference>
<dbReference type="Proteomes" id="UP001165289">
    <property type="component" value="Unassembled WGS sequence"/>
</dbReference>
<evidence type="ECO:0000256" key="1">
    <source>
        <dbReference type="SAM" id="MobiDB-lite"/>
    </source>
</evidence>
<keyword evidence="3" id="KW-1185">Reference proteome</keyword>